<dbReference type="RefSeq" id="WP_131154344.1">
    <property type="nucleotide sequence ID" value="NZ_CP036402.1"/>
</dbReference>
<organism evidence="1 2">
    <name type="scientific">Egibacter rhizosphaerae</name>
    <dbReference type="NCBI Taxonomy" id="1670831"/>
    <lineage>
        <taxon>Bacteria</taxon>
        <taxon>Bacillati</taxon>
        <taxon>Actinomycetota</taxon>
        <taxon>Nitriliruptoria</taxon>
        <taxon>Egibacterales</taxon>
        <taxon>Egibacteraceae</taxon>
        <taxon>Egibacter</taxon>
    </lineage>
</organism>
<evidence type="ECO:0000313" key="1">
    <source>
        <dbReference type="EMBL" id="QBI19347.1"/>
    </source>
</evidence>
<dbReference type="EMBL" id="CP036402">
    <property type="protein sequence ID" value="QBI19347.1"/>
    <property type="molecule type" value="Genomic_DNA"/>
</dbReference>
<name>A0A411YDY7_9ACTN</name>
<accession>A0A411YDY7</accession>
<dbReference type="Proteomes" id="UP000291469">
    <property type="component" value="Chromosome"/>
</dbReference>
<dbReference type="KEGG" id="erz:ER308_07175"/>
<gene>
    <name evidence="1" type="ORF">ER308_07175</name>
</gene>
<reference evidence="1 2" key="1">
    <citation type="submission" date="2019-01" db="EMBL/GenBank/DDBJ databases">
        <title>Egibacter rhizosphaerae EGI 80759T.</title>
        <authorList>
            <person name="Chen D.-D."/>
            <person name="Tian Y."/>
            <person name="Jiao J.-Y."/>
            <person name="Zhang X.-T."/>
            <person name="Zhang Y.-G."/>
            <person name="Zhang Y."/>
            <person name="Xiao M."/>
            <person name="Shu W.-S."/>
            <person name="Li W.-J."/>
        </authorList>
    </citation>
    <scope>NUCLEOTIDE SEQUENCE [LARGE SCALE GENOMIC DNA]</scope>
    <source>
        <strain evidence="1 2">EGI 80759</strain>
    </source>
</reference>
<dbReference type="AlphaFoldDB" id="A0A411YDY7"/>
<proteinExistence type="predicted"/>
<protein>
    <submittedName>
        <fullName evidence="1">Uncharacterized protein</fullName>
    </submittedName>
</protein>
<evidence type="ECO:0000313" key="2">
    <source>
        <dbReference type="Proteomes" id="UP000291469"/>
    </source>
</evidence>
<keyword evidence="2" id="KW-1185">Reference proteome</keyword>
<sequence>MRRETLPRASIEYLPVRVEADPDDLGNDDLTDFPVEFAVARTDVPSDQIDESDWESGSWRDPIESHIAVARLLVGPGFARLRRSQAAVWVRVDTTGAGGDVVPVLGPFVIDTV</sequence>